<dbReference type="GeneID" id="63832799"/>
<gene>
    <name evidence="1" type="ORF">M406DRAFT_224036</name>
</gene>
<keyword evidence="2" id="KW-1185">Reference proteome</keyword>
<protein>
    <submittedName>
        <fullName evidence="1">Uncharacterized protein</fullName>
    </submittedName>
</protein>
<proteinExistence type="predicted"/>
<dbReference type="Proteomes" id="UP000803844">
    <property type="component" value="Unassembled WGS sequence"/>
</dbReference>
<sequence length="138" mass="15207">TMADQSLSEIRSYPIRNKLDAFHASFASLCEDRNISCTPDALDQLVKEDIQNLALDLLFAIRNLPAVRNLQPNATHSALRSDLLNLNSAVTSNDFDLDCIKCLLKTAIDVRSDDALIWDQVHYAITAASASRPQPVAP</sequence>
<comment type="caution">
    <text evidence="1">The sequence shown here is derived from an EMBL/GenBank/DDBJ whole genome shotgun (WGS) entry which is preliminary data.</text>
</comment>
<dbReference type="OrthoDB" id="5239585at2759"/>
<feature type="non-terminal residue" evidence="1">
    <location>
        <position position="1"/>
    </location>
</feature>
<evidence type="ECO:0000313" key="1">
    <source>
        <dbReference type="EMBL" id="KAF3768266.1"/>
    </source>
</evidence>
<reference evidence="1" key="1">
    <citation type="journal article" date="2020" name="Phytopathology">
        <title>Genome sequence of the chestnut blight fungus Cryphonectria parasitica EP155: A fundamental resource for an archetypical invasive plant pathogen.</title>
        <authorList>
            <person name="Crouch J.A."/>
            <person name="Dawe A."/>
            <person name="Aerts A."/>
            <person name="Barry K."/>
            <person name="Churchill A.C.L."/>
            <person name="Grimwood J."/>
            <person name="Hillman B."/>
            <person name="Milgroom M.G."/>
            <person name="Pangilinan J."/>
            <person name="Smith M."/>
            <person name="Salamov A."/>
            <person name="Schmutz J."/>
            <person name="Yadav J."/>
            <person name="Grigoriev I.V."/>
            <person name="Nuss D."/>
        </authorList>
    </citation>
    <scope>NUCLEOTIDE SEQUENCE</scope>
    <source>
        <strain evidence="1">EP155</strain>
    </source>
</reference>
<name>A0A9P4Y863_CRYP1</name>
<dbReference type="AlphaFoldDB" id="A0A9P4Y863"/>
<organism evidence="1 2">
    <name type="scientific">Cryphonectria parasitica (strain ATCC 38755 / EP155)</name>
    <dbReference type="NCBI Taxonomy" id="660469"/>
    <lineage>
        <taxon>Eukaryota</taxon>
        <taxon>Fungi</taxon>
        <taxon>Dikarya</taxon>
        <taxon>Ascomycota</taxon>
        <taxon>Pezizomycotina</taxon>
        <taxon>Sordariomycetes</taxon>
        <taxon>Sordariomycetidae</taxon>
        <taxon>Diaporthales</taxon>
        <taxon>Cryphonectriaceae</taxon>
        <taxon>Cryphonectria-Endothia species complex</taxon>
        <taxon>Cryphonectria</taxon>
    </lineage>
</organism>
<accession>A0A9P4Y863</accession>
<dbReference type="RefSeq" id="XP_040779227.1">
    <property type="nucleotide sequence ID" value="XM_040915670.1"/>
</dbReference>
<feature type="non-terminal residue" evidence="1">
    <location>
        <position position="138"/>
    </location>
</feature>
<dbReference type="EMBL" id="MU032345">
    <property type="protein sequence ID" value="KAF3768266.1"/>
    <property type="molecule type" value="Genomic_DNA"/>
</dbReference>
<evidence type="ECO:0000313" key="2">
    <source>
        <dbReference type="Proteomes" id="UP000803844"/>
    </source>
</evidence>